<sequence length="128" mass="14827">MEERYDEIEELIKKTGVDVPSVGFVDTVMKKIHAETVPCKEDYKMSPIVSKKAWGVIGILITMFLVGTYLFVDVSHFFSYKFKFSFFKFGFNFSGYTASKSFIYSVLLLMVLFVVQVVFLKKRIENKV</sequence>
<reference evidence="3" key="1">
    <citation type="journal article" date="2019" name="Int. J. Syst. Evol. Microbiol.">
        <title>The Global Catalogue of Microorganisms (GCM) 10K type strain sequencing project: providing services to taxonomists for standard genome sequencing and annotation.</title>
        <authorList>
            <consortium name="The Broad Institute Genomics Platform"/>
            <consortium name="The Broad Institute Genome Sequencing Center for Infectious Disease"/>
            <person name="Wu L."/>
            <person name="Ma J."/>
        </authorList>
    </citation>
    <scope>NUCLEOTIDE SEQUENCE [LARGE SCALE GENOMIC DNA]</scope>
    <source>
        <strain evidence="3">KCTC 42423</strain>
    </source>
</reference>
<dbReference type="RefSeq" id="WP_378256163.1">
    <property type="nucleotide sequence ID" value="NZ_JBHSJV010000001.1"/>
</dbReference>
<keyword evidence="1" id="KW-0812">Transmembrane</keyword>
<proteinExistence type="predicted"/>
<keyword evidence="3" id="KW-1185">Reference proteome</keyword>
<dbReference type="Proteomes" id="UP001597459">
    <property type="component" value="Unassembled WGS sequence"/>
</dbReference>
<evidence type="ECO:0000313" key="2">
    <source>
        <dbReference type="EMBL" id="MFD2589893.1"/>
    </source>
</evidence>
<protein>
    <recommendedName>
        <fullName evidence="4">DUF5056 domain-containing protein</fullName>
    </recommendedName>
</protein>
<feature type="transmembrane region" description="Helical" evidence="1">
    <location>
        <begin position="53"/>
        <end position="72"/>
    </location>
</feature>
<gene>
    <name evidence="2" type="ORF">ACFSTE_03565</name>
</gene>
<evidence type="ECO:0008006" key="4">
    <source>
        <dbReference type="Google" id="ProtNLM"/>
    </source>
</evidence>
<keyword evidence="1" id="KW-0472">Membrane</keyword>
<keyword evidence="1" id="KW-1133">Transmembrane helix</keyword>
<evidence type="ECO:0000313" key="3">
    <source>
        <dbReference type="Proteomes" id="UP001597459"/>
    </source>
</evidence>
<comment type="caution">
    <text evidence="2">The sequence shown here is derived from an EMBL/GenBank/DDBJ whole genome shotgun (WGS) entry which is preliminary data.</text>
</comment>
<feature type="transmembrane region" description="Helical" evidence="1">
    <location>
        <begin position="102"/>
        <end position="120"/>
    </location>
</feature>
<dbReference type="EMBL" id="JBHULX010000002">
    <property type="protein sequence ID" value="MFD2589893.1"/>
    <property type="molecule type" value="Genomic_DNA"/>
</dbReference>
<accession>A0ABW5N5M0</accession>
<organism evidence="2 3">
    <name type="scientific">Aquimarina hainanensis</name>
    <dbReference type="NCBI Taxonomy" id="1578017"/>
    <lineage>
        <taxon>Bacteria</taxon>
        <taxon>Pseudomonadati</taxon>
        <taxon>Bacteroidota</taxon>
        <taxon>Flavobacteriia</taxon>
        <taxon>Flavobacteriales</taxon>
        <taxon>Flavobacteriaceae</taxon>
        <taxon>Aquimarina</taxon>
    </lineage>
</organism>
<evidence type="ECO:0000256" key="1">
    <source>
        <dbReference type="SAM" id="Phobius"/>
    </source>
</evidence>
<name>A0ABW5N5M0_9FLAO</name>